<evidence type="ECO:0000256" key="1">
    <source>
        <dbReference type="SAM" id="SignalP"/>
    </source>
</evidence>
<keyword evidence="1" id="KW-0732">Signal</keyword>
<feature type="signal peptide" evidence="1">
    <location>
        <begin position="1"/>
        <end position="22"/>
    </location>
</feature>
<sequence>MSVRLVPFGAGAALLALQPAFAASEGASCKAKDPAAFEAWQGVWAVEGIDAADQGLSGRSGQADYKLIGLNAPWNDEGWGRMAAVLREASKGNIKQGGWGFPMMMDSFSEFTFVISPSQTAIINQYREVRSIYTDGRGHVPEEDAWATNWGDSTGCWEGDTLVVDTVSVRFDPAFNYAAPPLSEQAHFVERIRMVAPDRMEDVMTITDPLYLEKPWTVSLTFIPAGLDRLTLDAYDDRNDTEAQTITSSTRTEFTGVPLPSGITLSHTQLDAVAGTYTLDGTPLEVVFERHDERLYLKPPGADVWIPMFAKGPQNFVSLDGGDVNFTLDANGKVAGFTGKSPTGEPTTATRKAP</sequence>
<evidence type="ECO:0000313" key="2">
    <source>
        <dbReference type="EMBL" id="MXO58978.1"/>
    </source>
</evidence>
<comment type="caution">
    <text evidence="2">The sequence shown here is derived from an EMBL/GenBank/DDBJ whole genome shotgun (WGS) entry which is preliminary data.</text>
</comment>
<name>A0A6I4SU88_9SPHN</name>
<dbReference type="EMBL" id="WTYM01000031">
    <property type="protein sequence ID" value="MXO58978.1"/>
    <property type="molecule type" value="Genomic_DNA"/>
</dbReference>
<evidence type="ECO:0000313" key="3">
    <source>
        <dbReference type="Proteomes" id="UP000433652"/>
    </source>
</evidence>
<dbReference type="RefSeq" id="WP_159793006.1">
    <property type="nucleotide sequence ID" value="NZ_WTYM01000031.1"/>
</dbReference>
<gene>
    <name evidence="2" type="ORF">GRI89_05435</name>
</gene>
<reference evidence="2 3" key="1">
    <citation type="submission" date="2019-12" db="EMBL/GenBank/DDBJ databases">
        <title>Genomic-based taxomic classification of the family Erythrobacteraceae.</title>
        <authorList>
            <person name="Xu L."/>
        </authorList>
    </citation>
    <scope>NUCLEOTIDE SEQUENCE [LARGE SCALE GENOMIC DNA]</scope>
    <source>
        <strain evidence="2 3">MCCC 1K01500</strain>
    </source>
</reference>
<proteinExistence type="predicted"/>
<organism evidence="2 3">
    <name type="scientific">Croceibacterium salegens</name>
    <dbReference type="NCBI Taxonomy" id="1737568"/>
    <lineage>
        <taxon>Bacteria</taxon>
        <taxon>Pseudomonadati</taxon>
        <taxon>Pseudomonadota</taxon>
        <taxon>Alphaproteobacteria</taxon>
        <taxon>Sphingomonadales</taxon>
        <taxon>Erythrobacteraceae</taxon>
        <taxon>Croceibacterium</taxon>
    </lineage>
</organism>
<dbReference type="AlphaFoldDB" id="A0A6I4SU88"/>
<dbReference type="OrthoDB" id="7054794at2"/>
<protein>
    <submittedName>
        <fullName evidence="2">Uncharacterized protein</fullName>
    </submittedName>
</protein>
<keyword evidence="3" id="KW-1185">Reference proteome</keyword>
<feature type="chain" id="PRO_5026318399" evidence="1">
    <location>
        <begin position="23"/>
        <end position="354"/>
    </location>
</feature>
<accession>A0A6I4SU88</accession>
<dbReference type="Proteomes" id="UP000433652">
    <property type="component" value="Unassembled WGS sequence"/>
</dbReference>